<reference evidence="2 3" key="1">
    <citation type="submission" date="2019-02" db="EMBL/GenBank/DDBJ databases">
        <title>Deep-cultivation of Planctomycetes and their phenomic and genomic characterization uncovers novel biology.</title>
        <authorList>
            <person name="Wiegand S."/>
            <person name="Jogler M."/>
            <person name="Boedeker C."/>
            <person name="Pinto D."/>
            <person name="Vollmers J."/>
            <person name="Rivas-Marin E."/>
            <person name="Kohn T."/>
            <person name="Peeters S.H."/>
            <person name="Heuer A."/>
            <person name="Rast P."/>
            <person name="Oberbeckmann S."/>
            <person name="Bunk B."/>
            <person name="Jeske O."/>
            <person name="Meyerdierks A."/>
            <person name="Storesund J.E."/>
            <person name="Kallscheuer N."/>
            <person name="Luecker S."/>
            <person name="Lage O.M."/>
            <person name="Pohl T."/>
            <person name="Merkel B.J."/>
            <person name="Hornburger P."/>
            <person name="Mueller R.-W."/>
            <person name="Bruemmer F."/>
            <person name="Labrenz M."/>
            <person name="Spormann A.M."/>
            <person name="Op den Camp H."/>
            <person name="Overmann J."/>
            <person name="Amann R."/>
            <person name="Jetten M.S.M."/>
            <person name="Mascher T."/>
            <person name="Medema M.H."/>
            <person name="Devos D.P."/>
            <person name="Kaster A.-K."/>
            <person name="Ovreas L."/>
            <person name="Rohde M."/>
            <person name="Galperin M.Y."/>
            <person name="Jogler C."/>
        </authorList>
    </citation>
    <scope>NUCLEOTIDE SEQUENCE [LARGE SCALE GENOMIC DNA]</scope>
    <source>
        <strain evidence="2 3">EC9</strain>
    </source>
</reference>
<evidence type="ECO:0000313" key="3">
    <source>
        <dbReference type="Proteomes" id="UP000319557"/>
    </source>
</evidence>
<evidence type="ECO:0000313" key="2">
    <source>
        <dbReference type="EMBL" id="QDS89696.1"/>
    </source>
</evidence>
<dbReference type="KEGG" id="ruv:EC9_38960"/>
<sequence length="71" mass="7712">MAKEGRRQKDTHVPFVLSNSGGCLGFLLEGCGVGACRSWEGRFWWGVALLFVWSGLVGGWDLWGPCLAVAL</sequence>
<keyword evidence="1" id="KW-0812">Transmembrane</keyword>
<keyword evidence="1" id="KW-1133">Transmembrane helix</keyword>
<dbReference type="EMBL" id="CP036261">
    <property type="protein sequence ID" value="QDS89696.1"/>
    <property type="molecule type" value="Genomic_DNA"/>
</dbReference>
<evidence type="ECO:0000256" key="1">
    <source>
        <dbReference type="SAM" id="Phobius"/>
    </source>
</evidence>
<keyword evidence="1" id="KW-0472">Membrane</keyword>
<dbReference type="Proteomes" id="UP000319557">
    <property type="component" value="Chromosome"/>
</dbReference>
<organism evidence="2 3">
    <name type="scientific">Rosistilla ulvae</name>
    <dbReference type="NCBI Taxonomy" id="1930277"/>
    <lineage>
        <taxon>Bacteria</taxon>
        <taxon>Pseudomonadati</taxon>
        <taxon>Planctomycetota</taxon>
        <taxon>Planctomycetia</taxon>
        <taxon>Pirellulales</taxon>
        <taxon>Pirellulaceae</taxon>
        <taxon>Rosistilla</taxon>
    </lineage>
</organism>
<gene>
    <name evidence="2" type="ORF">EC9_38960</name>
</gene>
<dbReference type="AlphaFoldDB" id="A0A517M4A7"/>
<protein>
    <submittedName>
        <fullName evidence="2">Uncharacterized protein</fullName>
    </submittedName>
</protein>
<feature type="transmembrane region" description="Helical" evidence="1">
    <location>
        <begin position="43"/>
        <end position="63"/>
    </location>
</feature>
<proteinExistence type="predicted"/>
<keyword evidence="3" id="KW-1185">Reference proteome</keyword>
<accession>A0A517M4A7</accession>
<name>A0A517M4A7_9BACT</name>